<keyword evidence="4" id="KW-1185">Reference proteome</keyword>
<proteinExistence type="predicted"/>
<name>A0A1M5ES94_9ALTE</name>
<gene>
    <name evidence="3" type="ORF">SAMN05216361_0515</name>
</gene>
<dbReference type="SUPFAM" id="SSF54427">
    <property type="entry name" value="NTF2-like"/>
    <property type="match status" value="1"/>
</dbReference>
<feature type="chain" id="PRO_5011979518" description="DUF4440 domain-containing protein" evidence="1">
    <location>
        <begin position="25"/>
        <end position="150"/>
    </location>
</feature>
<feature type="domain" description="DUF4440" evidence="2">
    <location>
        <begin position="34"/>
        <end position="136"/>
    </location>
</feature>
<dbReference type="InterPro" id="IPR032710">
    <property type="entry name" value="NTF2-like_dom_sf"/>
</dbReference>
<sequence>MMKTKRCGLLVWFVAALWTSLVHAAELDPEQAKALVQQQVDAQLAFDATTLQRILHDSYLEVSPVGEIDTKAKVVAFYDPAKKRSGPVATLSDLNVRIYQQTAVVTGHVVFAMTMPDGNENRFTMTGSWVIAEQEGAASIVSAHYTPVRK</sequence>
<feature type="signal peptide" evidence="1">
    <location>
        <begin position="1"/>
        <end position="24"/>
    </location>
</feature>
<dbReference type="InterPro" id="IPR027843">
    <property type="entry name" value="DUF4440"/>
</dbReference>
<dbReference type="Pfam" id="PF14534">
    <property type="entry name" value="DUF4440"/>
    <property type="match status" value="1"/>
</dbReference>
<reference evidence="4" key="1">
    <citation type="submission" date="2016-11" db="EMBL/GenBank/DDBJ databases">
        <authorList>
            <person name="Varghese N."/>
            <person name="Submissions S."/>
        </authorList>
    </citation>
    <scope>NUCLEOTIDE SEQUENCE [LARGE SCALE GENOMIC DNA]</scope>
    <source>
        <strain evidence="4">CGMCC 1.8995</strain>
    </source>
</reference>
<evidence type="ECO:0000256" key="1">
    <source>
        <dbReference type="SAM" id="SignalP"/>
    </source>
</evidence>
<accession>A0A1M5ES94</accession>
<organism evidence="3 4">
    <name type="scientific">Marisediminitalea aggregata</name>
    <dbReference type="NCBI Taxonomy" id="634436"/>
    <lineage>
        <taxon>Bacteria</taxon>
        <taxon>Pseudomonadati</taxon>
        <taxon>Pseudomonadota</taxon>
        <taxon>Gammaproteobacteria</taxon>
        <taxon>Alteromonadales</taxon>
        <taxon>Alteromonadaceae</taxon>
        <taxon>Marisediminitalea</taxon>
    </lineage>
</organism>
<protein>
    <recommendedName>
        <fullName evidence="2">DUF4440 domain-containing protein</fullName>
    </recommendedName>
</protein>
<keyword evidence="1" id="KW-0732">Signal</keyword>
<dbReference type="RefSeq" id="WP_073317340.1">
    <property type="nucleotide sequence ID" value="NZ_FQWD01000001.1"/>
</dbReference>
<dbReference type="Gene3D" id="3.10.450.50">
    <property type="match status" value="1"/>
</dbReference>
<evidence type="ECO:0000313" key="3">
    <source>
        <dbReference type="EMBL" id="SHF82057.1"/>
    </source>
</evidence>
<dbReference type="EMBL" id="FQWD01000001">
    <property type="protein sequence ID" value="SHF82057.1"/>
    <property type="molecule type" value="Genomic_DNA"/>
</dbReference>
<dbReference type="OrthoDB" id="6402290at2"/>
<evidence type="ECO:0000259" key="2">
    <source>
        <dbReference type="Pfam" id="PF14534"/>
    </source>
</evidence>
<evidence type="ECO:0000313" key="4">
    <source>
        <dbReference type="Proteomes" id="UP000184520"/>
    </source>
</evidence>
<dbReference type="Proteomes" id="UP000184520">
    <property type="component" value="Unassembled WGS sequence"/>
</dbReference>
<dbReference type="AlphaFoldDB" id="A0A1M5ES94"/>